<proteinExistence type="predicted"/>
<organism evidence="3 4">
    <name type="scientific">Herbidospora solisilvae</name>
    <dbReference type="NCBI Taxonomy" id="2696284"/>
    <lineage>
        <taxon>Bacteria</taxon>
        <taxon>Bacillati</taxon>
        <taxon>Actinomycetota</taxon>
        <taxon>Actinomycetes</taxon>
        <taxon>Streptosporangiales</taxon>
        <taxon>Streptosporangiaceae</taxon>
        <taxon>Herbidospora</taxon>
    </lineage>
</organism>
<dbReference type="EMBL" id="WXEW01000003">
    <property type="protein sequence ID" value="NAS22378.1"/>
    <property type="molecule type" value="Genomic_DNA"/>
</dbReference>
<keyword evidence="2" id="KW-0732">Signal</keyword>
<dbReference type="RefSeq" id="WP_161479762.1">
    <property type="nucleotide sequence ID" value="NZ_WXEW01000003.1"/>
</dbReference>
<sequence length="263" mass="27075">MKAALPLALVLLALTGCAAVSGGQPATTVVSTATPDAAEPTEAAEPAEKSAEESAESSSDVVADGAEISAELSRAGQRDVYPLDLGDAREFYVTDMSGDGIEFQVVSEVDGQPISPSGFALAWGSTVVKLTKTGAHRLEVYGQTNVVGPYSFRVATVKVRDIPTTIGLNVNGQLDVPGRIDRYEFDSDGATAIKLIGGNGACQAIELELVDAAEKSIATARQPIPLCGYEAPIPLANGDGAYALVVRSGAAKTGGYTFQIARA</sequence>
<evidence type="ECO:0000256" key="1">
    <source>
        <dbReference type="SAM" id="MobiDB-lite"/>
    </source>
</evidence>
<dbReference type="PROSITE" id="PS51257">
    <property type="entry name" value="PROKAR_LIPOPROTEIN"/>
    <property type="match status" value="1"/>
</dbReference>
<evidence type="ECO:0000313" key="3">
    <source>
        <dbReference type="EMBL" id="NAS22378.1"/>
    </source>
</evidence>
<feature type="compositionally biased region" description="Low complexity" evidence="1">
    <location>
        <begin position="31"/>
        <end position="44"/>
    </location>
</feature>
<name>A0A7C9NGF6_9ACTN</name>
<feature type="region of interest" description="Disordered" evidence="1">
    <location>
        <begin position="23"/>
        <end position="63"/>
    </location>
</feature>
<accession>A0A7C9NGF6</accession>
<comment type="caution">
    <text evidence="3">The sequence shown here is derived from an EMBL/GenBank/DDBJ whole genome shotgun (WGS) entry which is preliminary data.</text>
</comment>
<feature type="signal peptide" evidence="2">
    <location>
        <begin position="1"/>
        <end position="18"/>
    </location>
</feature>
<evidence type="ECO:0000313" key="4">
    <source>
        <dbReference type="Proteomes" id="UP000479526"/>
    </source>
</evidence>
<dbReference type="AlphaFoldDB" id="A0A7C9NGF6"/>
<evidence type="ECO:0000256" key="2">
    <source>
        <dbReference type="SAM" id="SignalP"/>
    </source>
</evidence>
<dbReference type="Proteomes" id="UP000479526">
    <property type="component" value="Unassembled WGS sequence"/>
</dbReference>
<gene>
    <name evidence="3" type="ORF">GT755_11855</name>
</gene>
<feature type="chain" id="PRO_5039366027" evidence="2">
    <location>
        <begin position="19"/>
        <end position="263"/>
    </location>
</feature>
<keyword evidence="4" id="KW-1185">Reference proteome</keyword>
<reference evidence="3 4" key="1">
    <citation type="submission" date="2020-01" db="EMBL/GenBank/DDBJ databases">
        <title>Herbidospora sp. NEAU-GS84 nov., a novel actinomycete isolated from soil.</title>
        <authorList>
            <person name="Han L."/>
        </authorList>
    </citation>
    <scope>NUCLEOTIDE SEQUENCE [LARGE SCALE GENOMIC DNA]</scope>
    <source>
        <strain evidence="3 4">NEAU-GS84</strain>
    </source>
</reference>
<protein>
    <submittedName>
        <fullName evidence="3">Uncharacterized protein</fullName>
    </submittedName>
</protein>